<organism evidence="1 2">
    <name type="scientific">Dreissena polymorpha</name>
    <name type="common">Zebra mussel</name>
    <name type="synonym">Mytilus polymorpha</name>
    <dbReference type="NCBI Taxonomy" id="45954"/>
    <lineage>
        <taxon>Eukaryota</taxon>
        <taxon>Metazoa</taxon>
        <taxon>Spiralia</taxon>
        <taxon>Lophotrochozoa</taxon>
        <taxon>Mollusca</taxon>
        <taxon>Bivalvia</taxon>
        <taxon>Autobranchia</taxon>
        <taxon>Heteroconchia</taxon>
        <taxon>Euheterodonta</taxon>
        <taxon>Imparidentia</taxon>
        <taxon>Neoheterodontei</taxon>
        <taxon>Myida</taxon>
        <taxon>Dreissenoidea</taxon>
        <taxon>Dreissenidae</taxon>
        <taxon>Dreissena</taxon>
    </lineage>
</organism>
<reference evidence="1" key="1">
    <citation type="journal article" date="2019" name="bioRxiv">
        <title>The Genome of the Zebra Mussel, Dreissena polymorpha: A Resource for Invasive Species Research.</title>
        <authorList>
            <person name="McCartney M.A."/>
            <person name="Auch B."/>
            <person name="Kono T."/>
            <person name="Mallez S."/>
            <person name="Zhang Y."/>
            <person name="Obille A."/>
            <person name="Becker A."/>
            <person name="Abrahante J.E."/>
            <person name="Garbe J."/>
            <person name="Badalamenti J.P."/>
            <person name="Herman A."/>
            <person name="Mangelson H."/>
            <person name="Liachko I."/>
            <person name="Sullivan S."/>
            <person name="Sone E.D."/>
            <person name="Koren S."/>
            <person name="Silverstein K.A.T."/>
            <person name="Beckman K.B."/>
            <person name="Gohl D.M."/>
        </authorList>
    </citation>
    <scope>NUCLEOTIDE SEQUENCE</scope>
    <source>
        <strain evidence="1">Duluth1</strain>
        <tissue evidence="1">Whole animal</tissue>
    </source>
</reference>
<keyword evidence="2" id="KW-1185">Reference proteome</keyword>
<protein>
    <submittedName>
        <fullName evidence="1">Uncharacterized protein</fullName>
    </submittedName>
</protein>
<dbReference type="AlphaFoldDB" id="A0A9D4GT77"/>
<reference evidence="1" key="2">
    <citation type="submission" date="2020-11" db="EMBL/GenBank/DDBJ databases">
        <authorList>
            <person name="McCartney M.A."/>
            <person name="Auch B."/>
            <person name="Kono T."/>
            <person name="Mallez S."/>
            <person name="Becker A."/>
            <person name="Gohl D.M."/>
            <person name="Silverstein K.A.T."/>
            <person name="Koren S."/>
            <person name="Bechman K.B."/>
            <person name="Herman A."/>
            <person name="Abrahante J.E."/>
            <person name="Garbe J."/>
        </authorList>
    </citation>
    <scope>NUCLEOTIDE SEQUENCE</scope>
    <source>
        <strain evidence="1">Duluth1</strain>
        <tissue evidence="1">Whole animal</tissue>
    </source>
</reference>
<gene>
    <name evidence="1" type="ORF">DPMN_125030</name>
</gene>
<accession>A0A9D4GT77</accession>
<evidence type="ECO:0000313" key="1">
    <source>
        <dbReference type="EMBL" id="KAH3823231.1"/>
    </source>
</evidence>
<dbReference type="EMBL" id="JAIWYP010000005">
    <property type="protein sequence ID" value="KAH3823231.1"/>
    <property type="molecule type" value="Genomic_DNA"/>
</dbReference>
<evidence type="ECO:0000313" key="2">
    <source>
        <dbReference type="Proteomes" id="UP000828390"/>
    </source>
</evidence>
<comment type="caution">
    <text evidence="1">The sequence shown here is derived from an EMBL/GenBank/DDBJ whole genome shotgun (WGS) entry which is preliminary data.</text>
</comment>
<proteinExistence type="predicted"/>
<sequence>MGRVYGALRKRRSSGLGSSLKYSLSVDQSSPGMDGNSSSGSVCITAERVVADFMAD</sequence>
<dbReference type="Proteomes" id="UP000828390">
    <property type="component" value="Unassembled WGS sequence"/>
</dbReference>
<name>A0A9D4GT77_DREPO</name>